<comment type="caution">
    <text evidence="2">The sequence shown here is derived from an EMBL/GenBank/DDBJ whole genome shotgun (WGS) entry which is preliminary data.</text>
</comment>
<protein>
    <submittedName>
        <fullName evidence="2">Uncharacterized protein</fullName>
    </submittedName>
</protein>
<accession>A0AA39HYR0</accession>
<keyword evidence="1" id="KW-0812">Transmembrane</keyword>
<feature type="transmembrane region" description="Helical" evidence="1">
    <location>
        <begin position="20"/>
        <end position="47"/>
    </location>
</feature>
<reference evidence="2" key="1">
    <citation type="submission" date="2023-06" db="EMBL/GenBank/DDBJ databases">
        <title>Genomic analysis of the entomopathogenic nematode Steinernema hermaphroditum.</title>
        <authorList>
            <person name="Schwarz E.M."/>
            <person name="Heppert J.K."/>
            <person name="Baniya A."/>
            <person name="Schwartz H.T."/>
            <person name="Tan C.-H."/>
            <person name="Antoshechkin I."/>
            <person name="Sternberg P.W."/>
            <person name="Goodrich-Blair H."/>
            <person name="Dillman A.R."/>
        </authorList>
    </citation>
    <scope>NUCLEOTIDE SEQUENCE</scope>
    <source>
        <strain evidence="2">PS9179</strain>
        <tissue evidence="2">Whole animal</tissue>
    </source>
</reference>
<evidence type="ECO:0000313" key="3">
    <source>
        <dbReference type="Proteomes" id="UP001175271"/>
    </source>
</evidence>
<dbReference type="AlphaFoldDB" id="A0AA39HYR0"/>
<evidence type="ECO:0000256" key="1">
    <source>
        <dbReference type="SAM" id="Phobius"/>
    </source>
</evidence>
<keyword evidence="1" id="KW-1133">Transmembrane helix</keyword>
<evidence type="ECO:0000313" key="2">
    <source>
        <dbReference type="EMBL" id="KAK0413337.1"/>
    </source>
</evidence>
<proteinExistence type="predicted"/>
<keyword evidence="3" id="KW-1185">Reference proteome</keyword>
<dbReference type="Proteomes" id="UP001175271">
    <property type="component" value="Unassembled WGS sequence"/>
</dbReference>
<dbReference type="EMBL" id="JAUCMV010000003">
    <property type="protein sequence ID" value="KAK0413337.1"/>
    <property type="molecule type" value="Genomic_DNA"/>
</dbReference>
<name>A0AA39HYR0_9BILA</name>
<gene>
    <name evidence="2" type="ORF">QR680_006744</name>
</gene>
<keyword evidence="1" id="KW-0472">Membrane</keyword>
<sequence>MTTEVPPKYCERIMFWDRMPAFLVTAGIAGVLTVVFAFIVIQIRFCVRPALLRKIKKVQLEIMAEAKMSKKQQEETVTHGVTSIVRYRQRHFTSHVSLLLLCVFRN</sequence>
<organism evidence="2 3">
    <name type="scientific">Steinernema hermaphroditum</name>
    <dbReference type="NCBI Taxonomy" id="289476"/>
    <lineage>
        <taxon>Eukaryota</taxon>
        <taxon>Metazoa</taxon>
        <taxon>Ecdysozoa</taxon>
        <taxon>Nematoda</taxon>
        <taxon>Chromadorea</taxon>
        <taxon>Rhabditida</taxon>
        <taxon>Tylenchina</taxon>
        <taxon>Panagrolaimomorpha</taxon>
        <taxon>Strongyloidoidea</taxon>
        <taxon>Steinernematidae</taxon>
        <taxon>Steinernema</taxon>
    </lineage>
</organism>